<sequence>MSLVLAISYIVGMLMVMSTFSYFWRRRKNDPPVDEVLLKGALLYRAVMDLQQLTTLRNDKQALATLLQKGAVGDDLWTSLIEAENELGQEFRDLVAEANTFGDDWGQYIFSNANEVLQHQKLKDLKTEMKEEG</sequence>
<name>A0A9N8VPM7_9GLOM</name>
<dbReference type="GO" id="GO:0031204">
    <property type="term" value="P:post-translational protein targeting to membrane, translocation"/>
    <property type="evidence" value="ECO:0007669"/>
    <property type="project" value="InterPro"/>
</dbReference>
<keyword evidence="1" id="KW-1133">Transmembrane helix</keyword>
<dbReference type="OrthoDB" id="73168at2759"/>
<keyword evidence="1" id="KW-0472">Membrane</keyword>
<dbReference type="PANTHER" id="PTHR28229:SF1">
    <property type="entry name" value="TRANSLOCATION PROTEIN SEC66"/>
    <property type="match status" value="1"/>
</dbReference>
<gene>
    <name evidence="2" type="ORF">ALEPTO_LOCUS1370</name>
</gene>
<dbReference type="InterPro" id="IPR018624">
    <property type="entry name" value="Sec66"/>
</dbReference>
<protein>
    <submittedName>
        <fullName evidence="2">10748_t:CDS:1</fullName>
    </submittedName>
</protein>
<keyword evidence="1" id="KW-0812">Transmembrane</keyword>
<dbReference type="GO" id="GO:0031207">
    <property type="term" value="C:Sec62/Sec63 complex"/>
    <property type="evidence" value="ECO:0007669"/>
    <property type="project" value="InterPro"/>
</dbReference>
<comment type="caution">
    <text evidence="2">The sequence shown here is derived from an EMBL/GenBank/DDBJ whole genome shotgun (WGS) entry which is preliminary data.</text>
</comment>
<accession>A0A9N8VPM7</accession>
<dbReference type="EMBL" id="CAJVPS010000147">
    <property type="protein sequence ID" value="CAG8457734.1"/>
    <property type="molecule type" value="Genomic_DNA"/>
</dbReference>
<evidence type="ECO:0000313" key="2">
    <source>
        <dbReference type="EMBL" id="CAG8457734.1"/>
    </source>
</evidence>
<organism evidence="2 3">
    <name type="scientific">Ambispora leptoticha</name>
    <dbReference type="NCBI Taxonomy" id="144679"/>
    <lineage>
        <taxon>Eukaryota</taxon>
        <taxon>Fungi</taxon>
        <taxon>Fungi incertae sedis</taxon>
        <taxon>Mucoromycota</taxon>
        <taxon>Glomeromycotina</taxon>
        <taxon>Glomeromycetes</taxon>
        <taxon>Archaeosporales</taxon>
        <taxon>Ambisporaceae</taxon>
        <taxon>Ambispora</taxon>
    </lineage>
</organism>
<dbReference type="PANTHER" id="PTHR28229">
    <property type="entry name" value="TRANSLOCATION PROTEIN SEC66"/>
    <property type="match status" value="1"/>
</dbReference>
<dbReference type="Proteomes" id="UP000789508">
    <property type="component" value="Unassembled WGS sequence"/>
</dbReference>
<keyword evidence="3" id="KW-1185">Reference proteome</keyword>
<dbReference type="AlphaFoldDB" id="A0A9N8VPM7"/>
<dbReference type="Pfam" id="PF09802">
    <property type="entry name" value="Sec66"/>
    <property type="match status" value="1"/>
</dbReference>
<reference evidence="2" key="1">
    <citation type="submission" date="2021-06" db="EMBL/GenBank/DDBJ databases">
        <authorList>
            <person name="Kallberg Y."/>
            <person name="Tangrot J."/>
            <person name="Rosling A."/>
        </authorList>
    </citation>
    <scope>NUCLEOTIDE SEQUENCE</scope>
    <source>
        <strain evidence="2">FL130A</strain>
    </source>
</reference>
<proteinExistence type="predicted"/>
<evidence type="ECO:0000256" key="1">
    <source>
        <dbReference type="SAM" id="Phobius"/>
    </source>
</evidence>
<feature type="transmembrane region" description="Helical" evidence="1">
    <location>
        <begin position="6"/>
        <end position="24"/>
    </location>
</feature>
<evidence type="ECO:0000313" key="3">
    <source>
        <dbReference type="Proteomes" id="UP000789508"/>
    </source>
</evidence>